<name>A0AAE0GFD3_9CHLO</name>
<dbReference type="Proteomes" id="UP001190700">
    <property type="component" value="Unassembled WGS sequence"/>
</dbReference>
<evidence type="ECO:0000313" key="3">
    <source>
        <dbReference type="Proteomes" id="UP001190700"/>
    </source>
</evidence>
<dbReference type="PANTHER" id="PTHR46880:SF5">
    <property type="entry name" value="DUF4371 DOMAIN-CONTAINING PROTEIN"/>
    <property type="match status" value="1"/>
</dbReference>
<feature type="compositionally biased region" description="Acidic residues" evidence="1">
    <location>
        <begin position="219"/>
        <end position="243"/>
    </location>
</feature>
<dbReference type="AlphaFoldDB" id="A0AAE0GFD3"/>
<gene>
    <name evidence="2" type="ORF">CYMTET_15004</name>
</gene>
<proteinExistence type="predicted"/>
<evidence type="ECO:0000256" key="1">
    <source>
        <dbReference type="SAM" id="MobiDB-lite"/>
    </source>
</evidence>
<comment type="caution">
    <text evidence="2">The sequence shown here is derived from an EMBL/GenBank/DDBJ whole genome shotgun (WGS) entry which is preliminary data.</text>
</comment>
<reference evidence="2 3" key="1">
    <citation type="journal article" date="2015" name="Genome Biol. Evol.">
        <title>Comparative Genomics of a Bacterivorous Green Alga Reveals Evolutionary Causalities and Consequences of Phago-Mixotrophic Mode of Nutrition.</title>
        <authorList>
            <person name="Burns J.A."/>
            <person name="Paasch A."/>
            <person name="Narechania A."/>
            <person name="Kim E."/>
        </authorList>
    </citation>
    <scope>NUCLEOTIDE SEQUENCE [LARGE SCALE GENOMIC DNA]</scope>
    <source>
        <strain evidence="2 3">PLY_AMNH</strain>
    </source>
</reference>
<dbReference type="EMBL" id="LGRX02006302">
    <property type="protein sequence ID" value="KAK3276957.1"/>
    <property type="molecule type" value="Genomic_DNA"/>
</dbReference>
<accession>A0AAE0GFD3</accession>
<feature type="region of interest" description="Disordered" evidence="1">
    <location>
        <begin position="218"/>
        <end position="243"/>
    </location>
</feature>
<organism evidence="2 3">
    <name type="scientific">Cymbomonas tetramitiformis</name>
    <dbReference type="NCBI Taxonomy" id="36881"/>
    <lineage>
        <taxon>Eukaryota</taxon>
        <taxon>Viridiplantae</taxon>
        <taxon>Chlorophyta</taxon>
        <taxon>Pyramimonadophyceae</taxon>
        <taxon>Pyramimonadales</taxon>
        <taxon>Pyramimonadaceae</taxon>
        <taxon>Cymbomonas</taxon>
    </lineage>
</organism>
<keyword evidence="3" id="KW-1185">Reference proteome</keyword>
<dbReference type="PANTHER" id="PTHR46880">
    <property type="entry name" value="RAS-ASSOCIATING DOMAIN-CONTAINING PROTEIN"/>
    <property type="match status" value="1"/>
</dbReference>
<sequence length="243" mass="27488">MYMNVAKNLLREEFVDSVAVDLHPGNRDHPGDVPTYGGKFMTSFLSDLKFNDDSSAETFKTRFPSIEVIDAFGIFDPTEMPTTIPELNAYGNDKMEVLCEHYGELVGLYGETGVDKSAMMTQWTRFRRIMFDSYRNTEIFTFFHRGTNAFTTNGFRDASINMMLDFIEIITCLILGNAECERAFSHMNAIWTLERNALLIATTRNIMLCKLIGPHLADDTSDADSLAESDEEMADDADEEADE</sequence>
<evidence type="ECO:0000313" key="2">
    <source>
        <dbReference type="EMBL" id="KAK3276957.1"/>
    </source>
</evidence>
<protein>
    <submittedName>
        <fullName evidence="2">Uncharacterized protein</fullName>
    </submittedName>
</protein>